<dbReference type="Proteomes" id="UP000230064">
    <property type="component" value="Unassembled WGS sequence"/>
</dbReference>
<evidence type="ECO:0000313" key="3">
    <source>
        <dbReference type="Proteomes" id="UP000230064"/>
    </source>
</evidence>
<organism evidence="2 3">
    <name type="scientific">Candidatus Nealsonbacteria bacterium CG_4_10_14_3_um_filter_36_16</name>
    <dbReference type="NCBI Taxonomy" id="1974685"/>
    <lineage>
        <taxon>Bacteria</taxon>
        <taxon>Candidatus Nealsoniibacteriota</taxon>
    </lineage>
</organism>
<name>A0A2M7MFY5_9BACT</name>
<reference evidence="3" key="1">
    <citation type="submission" date="2017-09" db="EMBL/GenBank/DDBJ databases">
        <title>Depth-based differentiation of microbial function through sediment-hosted aquifers and enrichment of novel symbionts in the deep terrestrial subsurface.</title>
        <authorList>
            <person name="Probst A.J."/>
            <person name="Ladd B."/>
            <person name="Jarett J.K."/>
            <person name="Geller-Mcgrath D.E."/>
            <person name="Sieber C.M.K."/>
            <person name="Emerson J.B."/>
            <person name="Anantharaman K."/>
            <person name="Thomas B.C."/>
            <person name="Malmstrom R."/>
            <person name="Stieglmeier M."/>
            <person name="Klingl A."/>
            <person name="Woyke T."/>
            <person name="Ryan C.M."/>
            <person name="Banfield J.F."/>
        </authorList>
    </citation>
    <scope>NUCLEOTIDE SEQUENCE [LARGE SCALE GENOMIC DNA]</scope>
</reference>
<dbReference type="EMBL" id="PFJR01000003">
    <property type="protein sequence ID" value="PIX88701.1"/>
    <property type="molecule type" value="Genomic_DNA"/>
</dbReference>
<dbReference type="AlphaFoldDB" id="A0A2M7MFY5"/>
<protein>
    <submittedName>
        <fullName evidence="2">Uncharacterized protein</fullName>
    </submittedName>
</protein>
<feature type="compositionally biased region" description="Basic and acidic residues" evidence="1">
    <location>
        <begin position="1"/>
        <end position="10"/>
    </location>
</feature>
<evidence type="ECO:0000313" key="2">
    <source>
        <dbReference type="EMBL" id="PIX88701.1"/>
    </source>
</evidence>
<accession>A0A2M7MFY5</accession>
<feature type="region of interest" description="Disordered" evidence="1">
    <location>
        <begin position="1"/>
        <end position="34"/>
    </location>
</feature>
<evidence type="ECO:0000256" key="1">
    <source>
        <dbReference type="SAM" id="MobiDB-lite"/>
    </source>
</evidence>
<comment type="caution">
    <text evidence="2">The sequence shown here is derived from an EMBL/GenBank/DDBJ whole genome shotgun (WGS) entry which is preliminary data.</text>
</comment>
<gene>
    <name evidence="2" type="ORF">COZ30_00140</name>
</gene>
<sequence>MALLEKKQELSKGGVGGRPGKMPSQPEKKDTSIFGGKAAIPMGEAAWKIRKASPYIPGSGGKMFSENERIEMGQELAKKYGGYLKKAERYRIFNDLEKEKRGKTLAEKLKIDQKIKYFKGLLEEK</sequence>
<proteinExistence type="predicted"/>